<dbReference type="AlphaFoldDB" id="A0AAE1MT62"/>
<dbReference type="Gene3D" id="2.60.40.1180">
    <property type="entry name" value="Golgi alpha-mannosidase II"/>
    <property type="match status" value="1"/>
</dbReference>
<evidence type="ECO:0000259" key="9">
    <source>
        <dbReference type="Pfam" id="PF17801"/>
    </source>
</evidence>
<keyword evidence="11" id="KW-1185">Reference proteome</keyword>
<evidence type="ECO:0000256" key="2">
    <source>
        <dbReference type="ARBA" id="ARBA00009743"/>
    </source>
</evidence>
<dbReference type="InterPro" id="IPR002241">
    <property type="entry name" value="Glyco_hydro_27"/>
</dbReference>
<proteinExistence type="inferred from homology"/>
<dbReference type="CDD" id="cd14792">
    <property type="entry name" value="GH27"/>
    <property type="match status" value="1"/>
</dbReference>
<sequence>MEFSVSLFFFLCLLTQSVSSQNAIAPPRGWNSYDSFSWIISQEEFLQNAEVLSQRLFPHGYEYAVVDFLWYRSLDGGDLSFGKENKDEWGRLLPDPDRWPSSIGGHGFKSVADKVHSMGLKFGIHLMAGISTQVVEQNTPILDTETGGVYMEAGKEWHAGDIGIKSRACSWMPKSFMAINLTLGAGRAYLKSIYDLYASWDVDFVKLDCVFGDNLDIDEITTVSGILKELNRSIVLSLSPGVSATPQMARQVSGIVNMYRITGDYWDQWQQMTDHFNVSREFASAKLIGIRGLNDSSWPDLDMLPFGWLTDPGVKQGPHRFTNLSSTEQTTQMTLWSIAKSPLMYGGDMRNLEENTFNLITNPTLLEINSNSSNNMEVCFPFQTPGIRSWIATGSGGKVYVAYFNLNQENSWILMKTSSLGSELPGRSFANCQGQDAWNEMNKVTNETLVADVEPHGCALFVLTCT</sequence>
<dbReference type="InterPro" id="IPR041233">
    <property type="entry name" value="Melibiase_C"/>
</dbReference>
<dbReference type="GO" id="GO:0004557">
    <property type="term" value="F:alpha-galactosidase activity"/>
    <property type="evidence" value="ECO:0007669"/>
    <property type="project" value="UniProtKB-EC"/>
</dbReference>
<feature type="signal peptide" evidence="8">
    <location>
        <begin position="1"/>
        <end position="20"/>
    </location>
</feature>
<comment type="catalytic activity">
    <reaction evidence="1 7">
        <text>Hydrolysis of terminal, non-reducing alpha-D-galactose residues in alpha-D-galactosides, including galactose oligosaccharides, galactomannans and galactolipids.</text>
        <dbReference type="EC" id="3.2.1.22"/>
    </reaction>
</comment>
<evidence type="ECO:0000256" key="4">
    <source>
        <dbReference type="ARBA" id="ARBA00022729"/>
    </source>
</evidence>
<dbReference type="PANTHER" id="PTHR11452:SF79">
    <property type="entry name" value="ALPHA-GALACTOSIDASE"/>
    <property type="match status" value="1"/>
</dbReference>
<dbReference type="Pfam" id="PF17801">
    <property type="entry name" value="Melibiase_C"/>
    <property type="match status" value="1"/>
</dbReference>
<keyword evidence="4 8" id="KW-0732">Signal</keyword>
<gene>
    <name evidence="10" type="ORF">QN277_019138</name>
</gene>
<dbReference type="PRINTS" id="PR00740">
    <property type="entry name" value="GLHYDRLASE27"/>
</dbReference>
<evidence type="ECO:0000256" key="5">
    <source>
        <dbReference type="ARBA" id="ARBA00022801"/>
    </source>
</evidence>
<dbReference type="InterPro" id="IPR013785">
    <property type="entry name" value="Aldolase_TIM"/>
</dbReference>
<comment type="caution">
    <text evidence="10">The sequence shown here is derived from an EMBL/GenBank/DDBJ whole genome shotgun (WGS) entry which is preliminary data.</text>
</comment>
<organism evidence="10 11">
    <name type="scientific">Acacia crassicarpa</name>
    <name type="common">northern wattle</name>
    <dbReference type="NCBI Taxonomy" id="499986"/>
    <lineage>
        <taxon>Eukaryota</taxon>
        <taxon>Viridiplantae</taxon>
        <taxon>Streptophyta</taxon>
        <taxon>Embryophyta</taxon>
        <taxon>Tracheophyta</taxon>
        <taxon>Spermatophyta</taxon>
        <taxon>Magnoliopsida</taxon>
        <taxon>eudicotyledons</taxon>
        <taxon>Gunneridae</taxon>
        <taxon>Pentapetalae</taxon>
        <taxon>rosids</taxon>
        <taxon>fabids</taxon>
        <taxon>Fabales</taxon>
        <taxon>Fabaceae</taxon>
        <taxon>Caesalpinioideae</taxon>
        <taxon>mimosoid clade</taxon>
        <taxon>Acacieae</taxon>
        <taxon>Acacia</taxon>
    </lineage>
</organism>
<dbReference type="PANTHER" id="PTHR11452">
    <property type="entry name" value="ALPHA-GALACTOSIDASE/ALPHA-N-ACETYLGALACTOSAMINIDASE"/>
    <property type="match status" value="1"/>
</dbReference>
<evidence type="ECO:0000256" key="8">
    <source>
        <dbReference type="SAM" id="SignalP"/>
    </source>
</evidence>
<feature type="chain" id="PRO_5042194804" description="Alpha-galactosidase" evidence="8">
    <location>
        <begin position="21"/>
        <end position="466"/>
    </location>
</feature>
<dbReference type="SUPFAM" id="SSF51011">
    <property type="entry name" value="Glycosyl hydrolase domain"/>
    <property type="match status" value="1"/>
</dbReference>
<dbReference type="InterPro" id="IPR017853">
    <property type="entry name" value="GH"/>
</dbReference>
<dbReference type="EC" id="3.2.1.22" evidence="3 7"/>
<evidence type="ECO:0000313" key="11">
    <source>
        <dbReference type="Proteomes" id="UP001293593"/>
    </source>
</evidence>
<dbReference type="InterPro" id="IPR013780">
    <property type="entry name" value="Glyco_hydro_b"/>
</dbReference>
<dbReference type="Gene3D" id="3.20.20.70">
    <property type="entry name" value="Aldolase class I"/>
    <property type="match status" value="1"/>
</dbReference>
<name>A0AAE1MT62_9FABA</name>
<evidence type="ECO:0000256" key="6">
    <source>
        <dbReference type="ARBA" id="ARBA00023295"/>
    </source>
</evidence>
<keyword evidence="5 7" id="KW-0378">Hydrolase</keyword>
<dbReference type="Proteomes" id="UP001293593">
    <property type="component" value="Unassembled WGS sequence"/>
</dbReference>
<evidence type="ECO:0000313" key="10">
    <source>
        <dbReference type="EMBL" id="KAK4276160.1"/>
    </source>
</evidence>
<keyword evidence="6 7" id="KW-0326">Glycosidase</keyword>
<reference evidence="10" key="1">
    <citation type="submission" date="2023-10" db="EMBL/GenBank/DDBJ databases">
        <title>Chromosome-level genome of the transformable northern wattle, Acacia crassicarpa.</title>
        <authorList>
            <person name="Massaro I."/>
            <person name="Sinha N.R."/>
            <person name="Poethig S."/>
            <person name="Leichty A.R."/>
        </authorList>
    </citation>
    <scope>NUCLEOTIDE SEQUENCE</scope>
    <source>
        <strain evidence="10">Acra3RX</strain>
        <tissue evidence="10">Leaf</tissue>
    </source>
</reference>
<feature type="domain" description="Alpha galactosidase C-terminal" evidence="9">
    <location>
        <begin position="387"/>
        <end position="463"/>
    </location>
</feature>
<keyword evidence="7" id="KW-1015">Disulfide bond</keyword>
<dbReference type="Pfam" id="PF16499">
    <property type="entry name" value="Melibiase_2"/>
    <property type="match status" value="2"/>
</dbReference>
<evidence type="ECO:0000256" key="7">
    <source>
        <dbReference type="RuleBase" id="RU361168"/>
    </source>
</evidence>
<dbReference type="SUPFAM" id="SSF51445">
    <property type="entry name" value="(Trans)glycosidases"/>
    <property type="match status" value="1"/>
</dbReference>
<evidence type="ECO:0000256" key="1">
    <source>
        <dbReference type="ARBA" id="ARBA00001255"/>
    </source>
</evidence>
<dbReference type="EMBL" id="JAWXYG010000004">
    <property type="protein sequence ID" value="KAK4276160.1"/>
    <property type="molecule type" value="Genomic_DNA"/>
</dbReference>
<protein>
    <recommendedName>
        <fullName evidence="3 7">Alpha-galactosidase</fullName>
        <ecNumber evidence="3 7">3.2.1.22</ecNumber>
    </recommendedName>
    <alternativeName>
        <fullName evidence="7">Melibiase</fullName>
    </alternativeName>
</protein>
<dbReference type="GO" id="GO:0005975">
    <property type="term" value="P:carbohydrate metabolic process"/>
    <property type="evidence" value="ECO:0007669"/>
    <property type="project" value="InterPro"/>
</dbReference>
<accession>A0AAE1MT62</accession>
<comment type="similarity">
    <text evidence="2 7">Belongs to the glycosyl hydrolase 27 family.</text>
</comment>
<evidence type="ECO:0000256" key="3">
    <source>
        <dbReference type="ARBA" id="ARBA00012755"/>
    </source>
</evidence>